<dbReference type="GO" id="GO:0005634">
    <property type="term" value="C:nucleus"/>
    <property type="evidence" value="ECO:0007669"/>
    <property type="project" value="UniProtKB-SubCell"/>
</dbReference>
<feature type="domain" description="IBH1-like N-terminal" evidence="8">
    <location>
        <begin position="298"/>
        <end position="360"/>
    </location>
</feature>
<keyword evidence="3" id="KW-0804">Transcription</keyword>
<evidence type="ECO:0000313" key="10">
    <source>
        <dbReference type="Proteomes" id="UP001064489"/>
    </source>
</evidence>
<dbReference type="EMBL" id="JAJSOW010000004">
    <property type="protein sequence ID" value="KAI9191744.1"/>
    <property type="molecule type" value="Genomic_DNA"/>
</dbReference>
<keyword evidence="2" id="KW-0805">Transcription regulation</keyword>
<dbReference type="PANTHER" id="PTHR33124">
    <property type="entry name" value="TRANSCRIPTION FACTOR IBH1-LIKE 1"/>
    <property type="match status" value="1"/>
</dbReference>
<evidence type="ECO:0000256" key="4">
    <source>
        <dbReference type="ARBA" id="ARBA00023242"/>
    </source>
</evidence>
<dbReference type="InterPro" id="IPR057670">
    <property type="entry name" value="SH3_retrovirus"/>
</dbReference>
<feature type="domain" description="Retroviral polymerase SH3-like" evidence="7">
    <location>
        <begin position="100"/>
        <end position="149"/>
    </location>
</feature>
<feature type="region of interest" description="Disordered" evidence="5">
    <location>
        <begin position="175"/>
        <end position="195"/>
    </location>
</feature>
<dbReference type="InterPro" id="IPR025724">
    <property type="entry name" value="GAG-pre-integrase_dom"/>
</dbReference>
<dbReference type="PANTHER" id="PTHR33124:SF5">
    <property type="entry name" value="TRANSCRIPTION FACTOR IBH1-LIKE 1"/>
    <property type="match status" value="1"/>
</dbReference>
<dbReference type="InterPro" id="IPR059002">
    <property type="entry name" value="IBH1_N"/>
</dbReference>
<keyword evidence="4" id="KW-0539">Nucleus</keyword>
<keyword evidence="10" id="KW-1185">Reference proteome</keyword>
<evidence type="ECO:0000259" key="7">
    <source>
        <dbReference type="Pfam" id="PF25597"/>
    </source>
</evidence>
<evidence type="ECO:0000313" key="9">
    <source>
        <dbReference type="EMBL" id="KAI9191744.1"/>
    </source>
</evidence>
<evidence type="ECO:0000256" key="2">
    <source>
        <dbReference type="ARBA" id="ARBA00023015"/>
    </source>
</evidence>
<evidence type="ECO:0000256" key="5">
    <source>
        <dbReference type="SAM" id="MobiDB-lite"/>
    </source>
</evidence>
<name>A0AAD5NZ38_ACENE</name>
<dbReference type="Proteomes" id="UP001064489">
    <property type="component" value="Chromosome 6"/>
</dbReference>
<dbReference type="AlphaFoldDB" id="A0AAD5NZ38"/>
<dbReference type="InterPro" id="IPR044549">
    <property type="entry name" value="bHLH_AtIBH1-like"/>
</dbReference>
<organism evidence="9 10">
    <name type="scientific">Acer negundo</name>
    <name type="common">Box elder</name>
    <dbReference type="NCBI Taxonomy" id="4023"/>
    <lineage>
        <taxon>Eukaryota</taxon>
        <taxon>Viridiplantae</taxon>
        <taxon>Streptophyta</taxon>
        <taxon>Embryophyta</taxon>
        <taxon>Tracheophyta</taxon>
        <taxon>Spermatophyta</taxon>
        <taxon>Magnoliopsida</taxon>
        <taxon>eudicotyledons</taxon>
        <taxon>Gunneridae</taxon>
        <taxon>Pentapetalae</taxon>
        <taxon>rosids</taxon>
        <taxon>malvids</taxon>
        <taxon>Sapindales</taxon>
        <taxon>Sapindaceae</taxon>
        <taxon>Hippocastanoideae</taxon>
        <taxon>Acereae</taxon>
        <taxon>Acer</taxon>
    </lineage>
</organism>
<dbReference type="Pfam" id="PF25597">
    <property type="entry name" value="SH3_retrovirus"/>
    <property type="match status" value="1"/>
</dbReference>
<dbReference type="GO" id="GO:0006355">
    <property type="term" value="P:regulation of DNA-templated transcription"/>
    <property type="evidence" value="ECO:0007669"/>
    <property type="project" value="InterPro"/>
</dbReference>
<proteinExistence type="predicted"/>
<reference evidence="9" key="1">
    <citation type="journal article" date="2022" name="Plant J.">
        <title>Strategies of tolerance reflected in two North American maple genomes.</title>
        <authorList>
            <person name="McEvoy S.L."/>
            <person name="Sezen U.U."/>
            <person name="Trouern-Trend A."/>
            <person name="McMahon S.M."/>
            <person name="Schaberg P.G."/>
            <person name="Yang J."/>
            <person name="Wegrzyn J.L."/>
            <person name="Swenson N.G."/>
        </authorList>
    </citation>
    <scope>NUCLEOTIDE SEQUENCE</scope>
    <source>
        <strain evidence="9">91603</strain>
    </source>
</reference>
<evidence type="ECO:0000259" key="8">
    <source>
        <dbReference type="Pfam" id="PF26576"/>
    </source>
</evidence>
<evidence type="ECO:0000256" key="1">
    <source>
        <dbReference type="ARBA" id="ARBA00004123"/>
    </source>
</evidence>
<dbReference type="CDD" id="cd11444">
    <property type="entry name" value="bHLH_AtIBH1_like"/>
    <property type="match status" value="1"/>
</dbReference>
<comment type="caution">
    <text evidence="9">The sequence shown here is derived from an EMBL/GenBank/DDBJ whole genome shotgun (WGS) entry which is preliminary data.</text>
</comment>
<dbReference type="InterPro" id="IPR044660">
    <property type="entry name" value="IBH1-like"/>
</dbReference>
<sequence>MEGGVLKVVRGAFLAMKGTRLRNLYFLDGYTVTGRATVSSSSDDEASDTSRLWHMRLGHVGEKALQVNRLPTSALDGKTPKEVWSGQPVSDYDRLHIFGCPAYFHVTESKLDPRAKKAVFVGFSEGVKGFRLWNSESKKIILSRDVEFEVPKKSEKVSPTVDGPDDQDEISVEVEDSAPLSEIRQQPESIATSRPKRDIRKPACYTNMVAYALPVTDGDVPDLGIVQENVEIFYDSQSAICLAKNQEPDGRVTKGDAYVPQVYGQGRADLKLTSGKVLSLHGMLHRDFSSFPRMRAPNSLKQEFLKKWISGLQIFSTCSKNMSIWERKKAIKLSADVAMASARNGRTCWSRALIANASKNDKDKLLVEHILGNSEFQRLNKISIMRPTMSNKRVRCKKILKRSCGTIRRVSKRVVPQKILAGCVAKRLSTKRTQVLKSLVPGGEFMDDVSLIEETLDYIMSLQTQIDVMRSLANATELVLSRKNEQW</sequence>
<feature type="compositionally biased region" description="Polar residues" evidence="5">
    <location>
        <begin position="183"/>
        <end position="192"/>
    </location>
</feature>
<dbReference type="Pfam" id="PF13976">
    <property type="entry name" value="gag_pre-integrs"/>
    <property type="match status" value="1"/>
</dbReference>
<comment type="subcellular location">
    <subcellularLocation>
        <location evidence="1">Nucleus</location>
    </subcellularLocation>
</comment>
<accession>A0AAD5NZ38</accession>
<feature type="domain" description="GAG-pre-integrase" evidence="6">
    <location>
        <begin position="23"/>
        <end position="66"/>
    </location>
</feature>
<dbReference type="Pfam" id="PF26576">
    <property type="entry name" value="IBH1_N"/>
    <property type="match status" value="1"/>
</dbReference>
<protein>
    <submittedName>
        <fullName evidence="9">Uncharacterized protein</fullName>
    </submittedName>
</protein>
<reference evidence="9" key="2">
    <citation type="submission" date="2023-02" db="EMBL/GenBank/DDBJ databases">
        <authorList>
            <person name="Swenson N.G."/>
            <person name="Wegrzyn J.L."/>
            <person name="Mcevoy S.L."/>
        </authorList>
    </citation>
    <scope>NUCLEOTIDE SEQUENCE</scope>
    <source>
        <strain evidence="9">91603</strain>
        <tissue evidence="9">Leaf</tissue>
    </source>
</reference>
<evidence type="ECO:0000259" key="6">
    <source>
        <dbReference type="Pfam" id="PF13976"/>
    </source>
</evidence>
<gene>
    <name evidence="9" type="ORF">LWI28_012846</name>
</gene>
<evidence type="ECO:0000256" key="3">
    <source>
        <dbReference type="ARBA" id="ARBA00023163"/>
    </source>
</evidence>